<evidence type="ECO:0000256" key="2">
    <source>
        <dbReference type="ARBA" id="ARBA00023134"/>
    </source>
</evidence>
<feature type="domain" description="Dynamin-type G" evidence="4">
    <location>
        <begin position="43"/>
        <end position="326"/>
    </location>
</feature>
<dbReference type="OrthoDB" id="415706at2759"/>
<dbReference type="Pfam" id="PF01031">
    <property type="entry name" value="Dynamin_M"/>
    <property type="match status" value="1"/>
</dbReference>
<dbReference type="InterPro" id="IPR045063">
    <property type="entry name" value="Dynamin_N"/>
</dbReference>
<proteinExistence type="predicted"/>
<dbReference type="GO" id="GO:0005874">
    <property type="term" value="C:microtubule"/>
    <property type="evidence" value="ECO:0007669"/>
    <property type="project" value="TreeGrafter"/>
</dbReference>
<keyword evidence="2" id="KW-0342">GTP-binding</keyword>
<dbReference type="PRINTS" id="PR00195">
    <property type="entry name" value="DYNAMIN"/>
</dbReference>
<evidence type="ECO:0000313" key="6">
    <source>
        <dbReference type="Proteomes" id="UP000078397"/>
    </source>
</evidence>
<dbReference type="InterPro" id="IPR000375">
    <property type="entry name" value="Dynamin_stalk"/>
</dbReference>
<dbReference type="EMBL" id="LSBJ02000009">
    <property type="protein sequence ID" value="OAQ60274.1"/>
    <property type="molecule type" value="Genomic_DNA"/>
</dbReference>
<dbReference type="GO" id="GO:0003924">
    <property type="term" value="F:GTPase activity"/>
    <property type="evidence" value="ECO:0007669"/>
    <property type="project" value="InterPro"/>
</dbReference>
<dbReference type="SMART" id="SM00053">
    <property type="entry name" value="DYNc"/>
    <property type="match status" value="1"/>
</dbReference>
<feature type="domain" description="GED" evidence="3">
    <location>
        <begin position="633"/>
        <end position="725"/>
    </location>
</feature>
<accession>A0A179F4C3</accession>
<dbReference type="GO" id="GO:0016020">
    <property type="term" value="C:membrane"/>
    <property type="evidence" value="ECO:0007669"/>
    <property type="project" value="TreeGrafter"/>
</dbReference>
<dbReference type="GO" id="GO:0000266">
    <property type="term" value="P:mitochondrial fission"/>
    <property type="evidence" value="ECO:0007669"/>
    <property type="project" value="TreeGrafter"/>
</dbReference>
<sequence>MTATKVTSYAAGLDTPELQKLTAKHTQLLDTVDTLRGNNLGKYVEIPQIVVVGDQSSGKSSVLSAISQVQFPARGNICTRFATELSLRVADEPKLEATIRAHEDETEDIKEHLGAFKITQTEFDKLPEIIEAASKHMHIAEGQNFYSRHTLSIKISGPSVPQLTLVDLPGFYTFGRDNQPIEFAEVVKELAKEYMENKNSIILAVIAASYTTANQRILELIKQSDFSERALGIITKPDLMPRGGDSEAEILDLLKNRGSTFMRYGWHVLRNIGEGEAMDFEERDAQEEVYFAQKLWRNIPQNDRGIATLRKKLCDVLLMHIAEKLPLVAKRIDELVEQYDHKVTELPEARDEINGCQRYLLRLTEKFAQITRQVTGATSMTFDFDIAAQGDLTEAASASMEKRNLRARVRDMNKDFVMAMLLCGSKHIVQWRDPQDASAWIQPVTGDVQSRIVQRYGLSPSIQITQEEFEKYVDRLATLIRANELPDDATAKLVMPIFFEQSQPWGALANRHADMVLEETQTVVGDILKSITENDESTRANITDTFIKPFFTKRRKALYKKIQELLPLQHASRYPVAVELLYQYKLSKRQEKRRKRLELKQMEQQDTSIQIPSQANNPQAVKHITTVPEAGRTTSVLDGMMVYYNMTVQTFVTNVVMLAIENELMVQIPGIFTMDKVIRELGTAGQIELVRESSQSKIQREKLACDLENLKRGKELCNQWIKDNKNARTCSFEIQDLAD</sequence>
<evidence type="ECO:0000259" key="3">
    <source>
        <dbReference type="PROSITE" id="PS51388"/>
    </source>
</evidence>
<dbReference type="GO" id="GO:0008017">
    <property type="term" value="F:microtubule binding"/>
    <property type="evidence" value="ECO:0007669"/>
    <property type="project" value="TreeGrafter"/>
</dbReference>
<comment type="caution">
    <text evidence="5">The sequence shown here is derived from an EMBL/GenBank/DDBJ whole genome shotgun (WGS) entry which is preliminary data.</text>
</comment>
<evidence type="ECO:0000313" key="5">
    <source>
        <dbReference type="EMBL" id="OAQ60274.1"/>
    </source>
</evidence>
<name>A0A179F4C3_METCM</name>
<dbReference type="KEGG" id="pchm:VFPPC_10698"/>
<evidence type="ECO:0000259" key="4">
    <source>
        <dbReference type="PROSITE" id="PS51718"/>
    </source>
</evidence>
<dbReference type="PANTHER" id="PTHR11566">
    <property type="entry name" value="DYNAMIN"/>
    <property type="match status" value="1"/>
</dbReference>
<organism evidence="5 6">
    <name type="scientific">Pochonia chlamydosporia 170</name>
    <dbReference type="NCBI Taxonomy" id="1380566"/>
    <lineage>
        <taxon>Eukaryota</taxon>
        <taxon>Fungi</taxon>
        <taxon>Dikarya</taxon>
        <taxon>Ascomycota</taxon>
        <taxon>Pezizomycotina</taxon>
        <taxon>Sordariomycetes</taxon>
        <taxon>Hypocreomycetidae</taxon>
        <taxon>Hypocreales</taxon>
        <taxon>Clavicipitaceae</taxon>
        <taxon>Pochonia</taxon>
    </lineage>
</organism>
<dbReference type="InterPro" id="IPR022812">
    <property type="entry name" value="Dynamin"/>
</dbReference>
<dbReference type="GO" id="GO:0005525">
    <property type="term" value="F:GTP binding"/>
    <property type="evidence" value="ECO:0007669"/>
    <property type="project" value="InterPro"/>
</dbReference>
<dbReference type="GeneID" id="28853013"/>
<keyword evidence="1" id="KW-0547">Nucleotide-binding</keyword>
<dbReference type="CDD" id="cd08771">
    <property type="entry name" value="DLP_1"/>
    <property type="match status" value="1"/>
</dbReference>
<dbReference type="Gene3D" id="3.40.50.300">
    <property type="entry name" value="P-loop containing nucleotide triphosphate hydrolases"/>
    <property type="match status" value="1"/>
</dbReference>
<dbReference type="GO" id="GO:0016559">
    <property type="term" value="P:peroxisome fission"/>
    <property type="evidence" value="ECO:0007669"/>
    <property type="project" value="TreeGrafter"/>
</dbReference>
<gene>
    <name evidence="5" type="ORF">VFPPC_10698</name>
</gene>
<dbReference type="Proteomes" id="UP000078397">
    <property type="component" value="Unassembled WGS sequence"/>
</dbReference>
<dbReference type="GO" id="GO:0005739">
    <property type="term" value="C:mitochondrion"/>
    <property type="evidence" value="ECO:0007669"/>
    <property type="project" value="TreeGrafter"/>
</dbReference>
<protein>
    <submittedName>
        <fullName evidence="5">Dynamin family protein</fullName>
    </submittedName>
</protein>
<dbReference type="InterPro" id="IPR027417">
    <property type="entry name" value="P-loop_NTPase"/>
</dbReference>
<dbReference type="GO" id="GO:0048312">
    <property type="term" value="P:intracellular distribution of mitochondria"/>
    <property type="evidence" value="ECO:0007669"/>
    <property type="project" value="TreeGrafter"/>
</dbReference>
<dbReference type="PANTHER" id="PTHR11566:SF149">
    <property type="entry name" value="GTPASE, PUTATIVE (AFU_ORTHOLOGUE AFUA_6G11890)-RELATED"/>
    <property type="match status" value="1"/>
</dbReference>
<dbReference type="AlphaFoldDB" id="A0A179F4C3"/>
<reference evidence="5 6" key="1">
    <citation type="journal article" date="2016" name="PLoS Pathog.">
        <title>Biosynthesis of antibiotic leucinostatins in bio-control fungus Purpureocillium lilacinum and their inhibition on phytophthora revealed by genome mining.</title>
        <authorList>
            <person name="Wang G."/>
            <person name="Liu Z."/>
            <person name="Lin R."/>
            <person name="Li E."/>
            <person name="Mao Z."/>
            <person name="Ling J."/>
            <person name="Yang Y."/>
            <person name="Yin W.B."/>
            <person name="Xie B."/>
        </authorList>
    </citation>
    <scope>NUCLEOTIDE SEQUENCE [LARGE SCALE GENOMIC DNA]</scope>
    <source>
        <strain evidence="5">170</strain>
    </source>
</reference>
<dbReference type="PROSITE" id="PS51718">
    <property type="entry name" value="G_DYNAMIN_2"/>
    <property type="match status" value="1"/>
</dbReference>
<evidence type="ECO:0000256" key="1">
    <source>
        <dbReference type="ARBA" id="ARBA00022741"/>
    </source>
</evidence>
<dbReference type="RefSeq" id="XP_018138184.1">
    <property type="nucleotide sequence ID" value="XM_018289019.1"/>
</dbReference>
<dbReference type="PROSITE" id="PS51388">
    <property type="entry name" value="GED"/>
    <property type="match status" value="1"/>
</dbReference>
<dbReference type="STRING" id="1380566.A0A179F4C3"/>
<dbReference type="SUPFAM" id="SSF52540">
    <property type="entry name" value="P-loop containing nucleoside triphosphate hydrolases"/>
    <property type="match status" value="1"/>
</dbReference>
<keyword evidence="6" id="KW-1185">Reference proteome</keyword>
<dbReference type="InterPro" id="IPR020850">
    <property type="entry name" value="GED_dom"/>
</dbReference>
<dbReference type="Pfam" id="PF00350">
    <property type="entry name" value="Dynamin_N"/>
    <property type="match status" value="1"/>
</dbReference>
<dbReference type="InterPro" id="IPR030381">
    <property type="entry name" value="G_DYNAMIN_dom"/>
</dbReference>
<dbReference type="GO" id="GO:0006897">
    <property type="term" value="P:endocytosis"/>
    <property type="evidence" value="ECO:0007669"/>
    <property type="project" value="TreeGrafter"/>
</dbReference>
<dbReference type="InterPro" id="IPR001401">
    <property type="entry name" value="Dynamin_GTPase"/>
</dbReference>